<protein>
    <submittedName>
        <fullName evidence="2">M61 family metallopeptidase</fullName>
    </submittedName>
</protein>
<dbReference type="Gene3D" id="1.10.390.10">
    <property type="entry name" value="Neutral Protease Domain 2"/>
    <property type="match status" value="1"/>
</dbReference>
<proteinExistence type="predicted"/>
<dbReference type="InterPro" id="IPR001478">
    <property type="entry name" value="PDZ"/>
</dbReference>
<dbReference type="Proteomes" id="UP000502699">
    <property type="component" value="Chromosome"/>
</dbReference>
<evidence type="ECO:0000259" key="1">
    <source>
        <dbReference type="PROSITE" id="PS50106"/>
    </source>
</evidence>
<dbReference type="PIRSF" id="PIRSF016493">
    <property type="entry name" value="Glycyl_aminpptds"/>
    <property type="match status" value="1"/>
</dbReference>
<dbReference type="InterPro" id="IPR024191">
    <property type="entry name" value="Peptidase_M61"/>
</dbReference>
<dbReference type="Gene3D" id="2.60.40.3650">
    <property type="match status" value="1"/>
</dbReference>
<sequence length="608" mass="67380">MLLMPDPDLIYRVIPCSPQAHLFEVELRIASRDGPLTLVMPAWAPGSYLIRDFAKNIIELAAWDGAGQPLALDKTDLHTWTLSGGTGPCTLRYRVFAWELSVRTAHLDLTHGYFNGPALLISVLELADRPCRIELVLPPEPQCRDWQVATSLKPIAVDERGFGVYGADDYRDLIDHPVEMGRFRSLSFAVGGILHRIALSGRCWFDEQRLIADLNRICAEHAALFDELPIDRYLFLVNAIGNGYGGLEHRYSASILCSREDLPRSGTSKPSADYQRLLGLLSHEYLHLWLGMRIRPRAFINPDLRQPATTRTLWAIEGITSYYDELALVRSGCIGEEEYLGVIAQNFTRLARTPGRFIQTLADASRDAWIKFYKADDNAPNALVSYYLKGAIVALLLDLRIRIDTAGAYSLDTVMQALWHGYGKTGIGLDEYEIESVAGEVTGLDLQGFFKQALETSDELDPTELLAGVGVSVRWRPARDAQDLGGYAECFAPVDARPSLGLRLREGETLIQTVLKGSPAERAGLAPGDQLIAIAGIRVTPTNLDRLIERTAQKGELIIHAFRRDELLTLTARAELAPADTCELSLIPNAPDGAIQARVAWLASRRRP</sequence>
<dbReference type="SMART" id="SM00228">
    <property type="entry name" value="PDZ"/>
    <property type="match status" value="1"/>
</dbReference>
<evidence type="ECO:0000313" key="3">
    <source>
        <dbReference type="Proteomes" id="UP000502699"/>
    </source>
</evidence>
<gene>
    <name evidence="2" type="ORF">GWK36_13365</name>
</gene>
<dbReference type="Pfam" id="PF05299">
    <property type="entry name" value="Peptidase_M61"/>
    <property type="match status" value="1"/>
</dbReference>
<dbReference type="Pfam" id="PF17820">
    <property type="entry name" value="PDZ_6"/>
    <property type="match status" value="1"/>
</dbReference>
<reference evidence="3" key="1">
    <citation type="submission" date="2020-01" db="EMBL/GenBank/DDBJ databases">
        <title>Caldichromatium gen. nov., sp. nov., a thermophilic purple sulfur bacterium member of the family Chromatiaceae isolated from Nakabusa hot spring, Japan.</title>
        <authorList>
            <person name="Saini M.K."/>
            <person name="Hanada S."/>
            <person name="Tank M."/>
        </authorList>
    </citation>
    <scope>NUCLEOTIDE SEQUENCE [LARGE SCALE GENOMIC DNA]</scope>
    <source>
        <strain evidence="3">No.7</strain>
    </source>
</reference>
<dbReference type="InterPro" id="IPR036034">
    <property type="entry name" value="PDZ_sf"/>
</dbReference>
<dbReference type="EMBL" id="CP048029">
    <property type="protein sequence ID" value="QIK38806.1"/>
    <property type="molecule type" value="Genomic_DNA"/>
</dbReference>
<dbReference type="AlphaFoldDB" id="A0A6G7VG02"/>
<dbReference type="InterPro" id="IPR007963">
    <property type="entry name" value="Peptidase_M61_catalytic"/>
</dbReference>
<dbReference type="Pfam" id="PF17899">
    <property type="entry name" value="Peptidase_M61_N"/>
    <property type="match status" value="1"/>
</dbReference>
<dbReference type="InterPro" id="IPR040756">
    <property type="entry name" value="Peptidase_M61_N"/>
</dbReference>
<dbReference type="SUPFAM" id="SSF55486">
    <property type="entry name" value="Metalloproteases ('zincins'), catalytic domain"/>
    <property type="match status" value="1"/>
</dbReference>
<dbReference type="PROSITE" id="PS50106">
    <property type="entry name" value="PDZ"/>
    <property type="match status" value="1"/>
</dbReference>
<accession>A0A6G7VG02</accession>
<feature type="domain" description="PDZ" evidence="1">
    <location>
        <begin position="500"/>
        <end position="563"/>
    </location>
</feature>
<dbReference type="InterPro" id="IPR041489">
    <property type="entry name" value="PDZ_6"/>
</dbReference>
<dbReference type="KEGG" id="cjap:GWK36_13365"/>
<evidence type="ECO:0000313" key="2">
    <source>
        <dbReference type="EMBL" id="QIK38806.1"/>
    </source>
</evidence>
<organism evidence="2 3">
    <name type="scientific">Caldichromatium japonicum</name>
    <dbReference type="NCBI Taxonomy" id="2699430"/>
    <lineage>
        <taxon>Bacteria</taxon>
        <taxon>Pseudomonadati</taxon>
        <taxon>Pseudomonadota</taxon>
        <taxon>Gammaproteobacteria</taxon>
        <taxon>Chromatiales</taxon>
        <taxon>Chromatiaceae</taxon>
        <taxon>Caldichromatium</taxon>
    </lineage>
</organism>
<dbReference type="Gene3D" id="2.30.42.10">
    <property type="match status" value="1"/>
</dbReference>
<dbReference type="InterPro" id="IPR027268">
    <property type="entry name" value="Peptidase_M4/M1_CTD_sf"/>
</dbReference>
<name>A0A6G7VG02_9GAMM</name>
<keyword evidence="3" id="KW-1185">Reference proteome</keyword>
<dbReference type="SUPFAM" id="SSF50156">
    <property type="entry name" value="PDZ domain-like"/>
    <property type="match status" value="1"/>
</dbReference>